<accession>A0A8J3NF99</accession>
<protein>
    <submittedName>
        <fullName evidence="1">Uncharacterized protein</fullName>
    </submittedName>
</protein>
<dbReference type="AlphaFoldDB" id="A0A8J3NF99"/>
<sequence length="188" mass="20163">MTTYLFPVGFPLGLTYEPGGDVTTANAAVRIGDDFRDMSPGEYRIWLTAFTVQNRAQLEASSAEQGITDAPVVIDALLGLGLLTTLDTEAPDLPTRLAALRLVSLGIGLGNNAEQPGDWYIGGQDLQPRARVNFDVYTVWALSHRRTIQAACAEITEDGDDPLAVARNIVDNLPVLLGAFCAYLEPAA</sequence>
<comment type="caution">
    <text evidence="1">The sequence shown here is derived from an EMBL/GenBank/DDBJ whole genome shotgun (WGS) entry which is preliminary data.</text>
</comment>
<name>A0A8J3NF99_9ACTN</name>
<organism evidence="1 2">
    <name type="scientific">Actinocatenispora rupis</name>
    <dbReference type="NCBI Taxonomy" id="519421"/>
    <lineage>
        <taxon>Bacteria</taxon>
        <taxon>Bacillati</taxon>
        <taxon>Actinomycetota</taxon>
        <taxon>Actinomycetes</taxon>
        <taxon>Micromonosporales</taxon>
        <taxon>Micromonosporaceae</taxon>
        <taxon>Actinocatenispora</taxon>
    </lineage>
</organism>
<dbReference type="RefSeq" id="WP_203663128.1">
    <property type="nucleotide sequence ID" value="NZ_BAAAZM010000001.1"/>
</dbReference>
<evidence type="ECO:0000313" key="2">
    <source>
        <dbReference type="Proteomes" id="UP000612808"/>
    </source>
</evidence>
<dbReference type="EMBL" id="BOMB01000038">
    <property type="protein sequence ID" value="GID15022.1"/>
    <property type="molecule type" value="Genomic_DNA"/>
</dbReference>
<reference evidence="1" key="1">
    <citation type="submission" date="2021-01" db="EMBL/GenBank/DDBJ databases">
        <title>Whole genome shotgun sequence of Actinocatenispora rupis NBRC 107355.</title>
        <authorList>
            <person name="Komaki H."/>
            <person name="Tamura T."/>
        </authorList>
    </citation>
    <scope>NUCLEOTIDE SEQUENCE</scope>
    <source>
        <strain evidence="1">NBRC 107355</strain>
    </source>
</reference>
<evidence type="ECO:0000313" key="1">
    <source>
        <dbReference type="EMBL" id="GID15022.1"/>
    </source>
</evidence>
<gene>
    <name evidence="1" type="ORF">Aru02nite_59110</name>
</gene>
<keyword evidence="2" id="KW-1185">Reference proteome</keyword>
<proteinExistence type="predicted"/>
<dbReference type="Proteomes" id="UP000612808">
    <property type="component" value="Unassembled WGS sequence"/>
</dbReference>